<feature type="domain" description="HTH cro/C1-type" evidence="4">
    <location>
        <begin position="15"/>
        <end position="69"/>
    </location>
</feature>
<comment type="caution">
    <text evidence="5">The sequence shown here is derived from an EMBL/GenBank/DDBJ whole genome shotgun (WGS) entry which is preliminary data.</text>
</comment>
<dbReference type="SUPFAM" id="SSF47413">
    <property type="entry name" value="lambda repressor-like DNA-binding domains"/>
    <property type="match status" value="1"/>
</dbReference>
<dbReference type="PROSITE" id="PS50943">
    <property type="entry name" value="HTH_CROC1"/>
    <property type="match status" value="1"/>
</dbReference>
<sequence>MEVLILIKKALGQEIRRLRSSQGYSQEHFAKLSGLDRTYISDVEQGKRNISIESIEKIAKALNVTMSELFHFSRPIQKTIILNINEEQFVLESNEELTSNIKDHIEAIADYFYDEDNDWFTEELYDMSELEIADLFERVVKDEVGIEVIFKAIDLEVRIKNDNYY</sequence>
<dbReference type="PANTHER" id="PTHR46797">
    <property type="entry name" value="HTH-TYPE TRANSCRIPTIONAL REGULATOR"/>
    <property type="match status" value="1"/>
</dbReference>
<evidence type="ECO:0000256" key="1">
    <source>
        <dbReference type="ARBA" id="ARBA00023015"/>
    </source>
</evidence>
<dbReference type="PATRIC" id="fig|755172.3.peg.18"/>
<dbReference type="Gene3D" id="1.10.260.40">
    <property type="entry name" value="lambda repressor-like DNA-binding domains"/>
    <property type="match status" value="1"/>
</dbReference>
<dbReference type="Pfam" id="PF01381">
    <property type="entry name" value="HTH_3"/>
    <property type="match status" value="1"/>
</dbReference>
<protein>
    <submittedName>
        <fullName evidence="5">DNA-binding helix-turn-helix protein</fullName>
    </submittedName>
</protein>
<dbReference type="EMBL" id="LSDG01000001">
    <property type="protein sequence ID" value="KXB68549.1"/>
    <property type="molecule type" value="Genomic_DNA"/>
</dbReference>
<accession>A0A134ALL0</accession>
<keyword evidence="1" id="KW-0805">Transcription regulation</keyword>
<gene>
    <name evidence="5" type="ORF">HMPREF1863_00018</name>
</gene>
<dbReference type="AlphaFoldDB" id="A0A134ALL0"/>
<dbReference type="STRING" id="755172.HMPREF1863_00018"/>
<dbReference type="SMART" id="SM00530">
    <property type="entry name" value="HTH_XRE"/>
    <property type="match status" value="1"/>
</dbReference>
<evidence type="ECO:0000313" key="6">
    <source>
        <dbReference type="Proteomes" id="UP000070442"/>
    </source>
</evidence>
<evidence type="ECO:0000313" key="5">
    <source>
        <dbReference type="EMBL" id="KXB68549.1"/>
    </source>
</evidence>
<dbReference type="GO" id="GO:0003700">
    <property type="term" value="F:DNA-binding transcription factor activity"/>
    <property type="evidence" value="ECO:0007669"/>
    <property type="project" value="TreeGrafter"/>
</dbReference>
<dbReference type="PANTHER" id="PTHR46797:SF23">
    <property type="entry name" value="HTH-TYPE TRANSCRIPTIONAL REGULATOR SUTR"/>
    <property type="match status" value="1"/>
</dbReference>
<name>A0A134ALL0_9FIRM</name>
<organism evidence="5 6">
    <name type="scientific">Aedoeadaptatus coxii</name>
    <dbReference type="NCBI Taxonomy" id="755172"/>
    <lineage>
        <taxon>Bacteria</taxon>
        <taxon>Bacillati</taxon>
        <taxon>Bacillota</taxon>
        <taxon>Tissierellia</taxon>
        <taxon>Tissierellales</taxon>
        <taxon>Peptoniphilaceae</taxon>
        <taxon>Aedoeadaptatus</taxon>
    </lineage>
</organism>
<dbReference type="CDD" id="cd00093">
    <property type="entry name" value="HTH_XRE"/>
    <property type="match status" value="1"/>
</dbReference>
<evidence type="ECO:0000259" key="4">
    <source>
        <dbReference type="PROSITE" id="PS50943"/>
    </source>
</evidence>
<dbReference type="InterPro" id="IPR050807">
    <property type="entry name" value="TransReg_Diox_bact_type"/>
</dbReference>
<dbReference type="InterPro" id="IPR010982">
    <property type="entry name" value="Lambda_DNA-bd_dom_sf"/>
</dbReference>
<reference evidence="6" key="1">
    <citation type="submission" date="2016-01" db="EMBL/GenBank/DDBJ databases">
        <authorList>
            <person name="Mitreva M."/>
            <person name="Pepin K.H."/>
            <person name="Mihindukulasuriya K.A."/>
            <person name="Fulton R."/>
            <person name="Fronick C."/>
            <person name="O'Laughlin M."/>
            <person name="Miner T."/>
            <person name="Herter B."/>
            <person name="Rosa B.A."/>
            <person name="Cordes M."/>
            <person name="Tomlinson C."/>
            <person name="Wollam A."/>
            <person name="Palsikar V.B."/>
            <person name="Mardis E.R."/>
            <person name="Wilson R.K."/>
        </authorList>
    </citation>
    <scope>NUCLEOTIDE SEQUENCE [LARGE SCALE GENOMIC DNA]</scope>
    <source>
        <strain evidence="6">DNF00729</strain>
    </source>
</reference>
<evidence type="ECO:0000256" key="2">
    <source>
        <dbReference type="ARBA" id="ARBA00023125"/>
    </source>
</evidence>
<dbReference type="Proteomes" id="UP000070442">
    <property type="component" value="Unassembled WGS sequence"/>
</dbReference>
<proteinExistence type="predicted"/>
<dbReference type="GO" id="GO:0005829">
    <property type="term" value="C:cytosol"/>
    <property type="evidence" value="ECO:0007669"/>
    <property type="project" value="TreeGrafter"/>
</dbReference>
<dbReference type="GO" id="GO:0003677">
    <property type="term" value="F:DNA binding"/>
    <property type="evidence" value="ECO:0007669"/>
    <property type="project" value="UniProtKB-KW"/>
</dbReference>
<evidence type="ECO:0000256" key="3">
    <source>
        <dbReference type="ARBA" id="ARBA00023163"/>
    </source>
</evidence>
<keyword evidence="3" id="KW-0804">Transcription</keyword>
<keyword evidence="6" id="KW-1185">Reference proteome</keyword>
<dbReference type="InterPro" id="IPR001387">
    <property type="entry name" value="Cro/C1-type_HTH"/>
</dbReference>
<keyword evidence="2 5" id="KW-0238">DNA-binding</keyword>